<evidence type="ECO:0000313" key="2">
    <source>
        <dbReference type="EMBL" id="MCG9970959.1"/>
    </source>
</evidence>
<accession>A0A9X1UV99</accession>
<comment type="caution">
    <text evidence="2">The sequence shown here is derived from an EMBL/GenBank/DDBJ whole genome shotgun (WGS) entry which is preliminary data.</text>
</comment>
<name>A0A9X1UV99_9FLAO</name>
<proteinExistence type="predicted"/>
<dbReference type="EMBL" id="JAJSON010000013">
    <property type="protein sequence ID" value="MCG9970959.1"/>
    <property type="molecule type" value="Genomic_DNA"/>
</dbReference>
<sequence>MKYSVQKLSFLFALFLFSQSCSTDKAEDLRSYDLRADNSQGNEISIPDENFRNTLVNANCVDTDADGIPDTDADLNNDGVIQKKEANSIESLILHFDYGTPVKFVDLSGIEGFMNLKFLKISGTGGSLYYDEALNTENLNYDFSDLRKLEYLQINHLASEYFDSINLSGLTKLKKIDLSGNRPMNYYSEKNHFITVNLEGCSNLTDLNLTNSFLNIDFCQAPSLEVLNMFYLEGGEPDIFDFHCLTNLKWLNIGENMISTLILKNTSVLETFLTDGIGSSGVDPIYPYPQNICIDNLQEEMVQISPLVGENTMLTTDCSF</sequence>
<feature type="signal peptide" evidence="1">
    <location>
        <begin position="1"/>
        <end position="22"/>
    </location>
</feature>
<dbReference type="Gene3D" id="3.80.10.10">
    <property type="entry name" value="Ribonuclease Inhibitor"/>
    <property type="match status" value="1"/>
</dbReference>
<feature type="chain" id="PRO_5040807347" description="Leucine-rich repeat domain-containing protein" evidence="1">
    <location>
        <begin position="23"/>
        <end position="320"/>
    </location>
</feature>
<evidence type="ECO:0000313" key="3">
    <source>
        <dbReference type="Proteomes" id="UP001139344"/>
    </source>
</evidence>
<dbReference type="Proteomes" id="UP001139344">
    <property type="component" value="Unassembled WGS sequence"/>
</dbReference>
<keyword evidence="1" id="KW-0732">Signal</keyword>
<dbReference type="PROSITE" id="PS51257">
    <property type="entry name" value="PROKAR_LIPOPROTEIN"/>
    <property type="match status" value="1"/>
</dbReference>
<evidence type="ECO:0000256" key="1">
    <source>
        <dbReference type="SAM" id="SignalP"/>
    </source>
</evidence>
<gene>
    <name evidence="2" type="ORF">LU635_04850</name>
</gene>
<reference evidence="2" key="1">
    <citation type="submission" date="2021-12" db="EMBL/GenBank/DDBJ databases">
        <title>Description of Gramella crocea sp. nov., a new bacterium isolated from activated sludge.</title>
        <authorList>
            <person name="Zhang X."/>
        </authorList>
    </citation>
    <scope>NUCLEOTIDE SEQUENCE</scope>
    <source>
        <strain evidence="2">YB25</strain>
    </source>
</reference>
<dbReference type="SUPFAM" id="SSF52047">
    <property type="entry name" value="RNI-like"/>
    <property type="match status" value="1"/>
</dbReference>
<keyword evidence="3" id="KW-1185">Reference proteome</keyword>
<dbReference type="RefSeq" id="WP_240096781.1">
    <property type="nucleotide sequence ID" value="NZ_JAJSON010000013.1"/>
</dbReference>
<dbReference type="InterPro" id="IPR032675">
    <property type="entry name" value="LRR_dom_sf"/>
</dbReference>
<protein>
    <recommendedName>
        <fullName evidence="4">Leucine-rich repeat domain-containing protein</fullName>
    </recommendedName>
</protein>
<dbReference type="AlphaFoldDB" id="A0A9X1UV99"/>
<evidence type="ECO:0008006" key="4">
    <source>
        <dbReference type="Google" id="ProtNLM"/>
    </source>
</evidence>
<organism evidence="2 3">
    <name type="scientific">Christiangramia crocea</name>
    <dbReference type="NCBI Taxonomy" id="2904124"/>
    <lineage>
        <taxon>Bacteria</taxon>
        <taxon>Pseudomonadati</taxon>
        <taxon>Bacteroidota</taxon>
        <taxon>Flavobacteriia</taxon>
        <taxon>Flavobacteriales</taxon>
        <taxon>Flavobacteriaceae</taxon>
        <taxon>Christiangramia</taxon>
    </lineage>
</organism>